<name>A7SV35_NEMVE</name>
<dbReference type="InParanoid" id="A7SV35"/>
<dbReference type="OMA" id="CILACKS"/>
<dbReference type="Proteomes" id="UP000001593">
    <property type="component" value="Unassembled WGS sequence"/>
</dbReference>
<dbReference type="Pfam" id="PF00092">
    <property type="entry name" value="VWA"/>
    <property type="match status" value="1"/>
</dbReference>
<dbReference type="PROSITE" id="PS50234">
    <property type="entry name" value="VWFA"/>
    <property type="match status" value="1"/>
</dbReference>
<keyword evidence="3" id="KW-1185">Reference proteome</keyword>
<dbReference type="InterPro" id="IPR050525">
    <property type="entry name" value="ECM_Assembly_Org"/>
</dbReference>
<dbReference type="PhylomeDB" id="A7SV35"/>
<dbReference type="STRING" id="45351.A7SV35"/>
<organism evidence="2 3">
    <name type="scientific">Nematostella vectensis</name>
    <name type="common">Starlet sea anemone</name>
    <dbReference type="NCBI Taxonomy" id="45351"/>
    <lineage>
        <taxon>Eukaryota</taxon>
        <taxon>Metazoa</taxon>
        <taxon>Cnidaria</taxon>
        <taxon>Anthozoa</taxon>
        <taxon>Hexacorallia</taxon>
        <taxon>Actiniaria</taxon>
        <taxon>Edwardsiidae</taxon>
        <taxon>Nematostella</taxon>
    </lineage>
</organism>
<dbReference type="AlphaFoldDB" id="A7SV35"/>
<gene>
    <name evidence="2" type="ORF">NEMVEDRAFT_v1g133522</name>
</gene>
<proteinExistence type="predicted"/>
<dbReference type="InterPro" id="IPR002035">
    <property type="entry name" value="VWF_A"/>
</dbReference>
<evidence type="ECO:0000313" key="2">
    <source>
        <dbReference type="EMBL" id="EDO32448.1"/>
    </source>
</evidence>
<dbReference type="Gene3D" id="3.40.50.410">
    <property type="entry name" value="von Willebrand factor, type A domain"/>
    <property type="match status" value="1"/>
</dbReference>
<feature type="non-terminal residue" evidence="2">
    <location>
        <position position="1"/>
    </location>
</feature>
<protein>
    <recommendedName>
        <fullName evidence="1">VWFA domain-containing protein</fullName>
    </recommendedName>
</protein>
<dbReference type="InterPro" id="IPR036465">
    <property type="entry name" value="vWFA_dom_sf"/>
</dbReference>
<dbReference type="PANTHER" id="PTHR24020:SF20">
    <property type="entry name" value="PH DOMAIN-CONTAINING PROTEIN"/>
    <property type="match status" value="1"/>
</dbReference>
<accession>A7SV35</accession>
<dbReference type="HOGENOM" id="CLU_008905_4_1_1"/>
<sequence length="186" mass="20394">DLGFLIDASGSVEMYGTGTFKKCINFVKRVLRAFDVSEKGTHVGAIIYSTDTKLAFDFNTYKERGDIEAAFDRVKFLGETTFTGKGLKMALSELYKTARKDVSNLLVVITDGRSHDDVVKPSEMLRNAGVRIVTVGLGNSFDINQLKAMAGKPYNKNVITVDFPQLDYAAGTLQDALCKGTDDTLE</sequence>
<reference evidence="2 3" key="1">
    <citation type="journal article" date="2007" name="Science">
        <title>Sea anemone genome reveals ancestral eumetazoan gene repertoire and genomic organization.</title>
        <authorList>
            <person name="Putnam N.H."/>
            <person name="Srivastava M."/>
            <person name="Hellsten U."/>
            <person name="Dirks B."/>
            <person name="Chapman J."/>
            <person name="Salamov A."/>
            <person name="Terry A."/>
            <person name="Shapiro H."/>
            <person name="Lindquist E."/>
            <person name="Kapitonov V.V."/>
            <person name="Jurka J."/>
            <person name="Genikhovich G."/>
            <person name="Grigoriev I.V."/>
            <person name="Lucas S.M."/>
            <person name="Steele R.E."/>
            <person name="Finnerty J.R."/>
            <person name="Technau U."/>
            <person name="Martindale M.Q."/>
            <person name="Rokhsar D.S."/>
        </authorList>
    </citation>
    <scope>NUCLEOTIDE SEQUENCE [LARGE SCALE GENOMIC DNA]</scope>
    <source>
        <strain evidence="3">CH2 X CH6</strain>
    </source>
</reference>
<dbReference type="FunCoup" id="A7SV35">
    <property type="interactions" value="37"/>
</dbReference>
<evidence type="ECO:0000259" key="1">
    <source>
        <dbReference type="PROSITE" id="PS50234"/>
    </source>
</evidence>
<dbReference type="EMBL" id="DS469824">
    <property type="protein sequence ID" value="EDO32448.1"/>
    <property type="molecule type" value="Genomic_DNA"/>
</dbReference>
<dbReference type="SUPFAM" id="SSF53300">
    <property type="entry name" value="vWA-like"/>
    <property type="match status" value="1"/>
</dbReference>
<dbReference type="eggNOG" id="KOG1217">
    <property type="taxonomic scope" value="Eukaryota"/>
</dbReference>
<evidence type="ECO:0000313" key="3">
    <source>
        <dbReference type="Proteomes" id="UP000001593"/>
    </source>
</evidence>
<dbReference type="PANTHER" id="PTHR24020">
    <property type="entry name" value="COLLAGEN ALPHA"/>
    <property type="match status" value="1"/>
</dbReference>
<feature type="domain" description="VWFA" evidence="1">
    <location>
        <begin position="1"/>
        <end position="177"/>
    </location>
</feature>
<dbReference type="SMART" id="SM00327">
    <property type="entry name" value="VWA"/>
    <property type="match status" value="1"/>
</dbReference>